<dbReference type="SFLD" id="SFLDG01129">
    <property type="entry name" value="C1.5:_HAD__Beta-PGM__Phosphata"/>
    <property type="match status" value="1"/>
</dbReference>
<dbReference type="GO" id="GO:0006281">
    <property type="term" value="P:DNA repair"/>
    <property type="evidence" value="ECO:0007669"/>
    <property type="project" value="TreeGrafter"/>
</dbReference>
<dbReference type="Gene3D" id="1.10.150.240">
    <property type="entry name" value="Putative phosphatase, domain 2"/>
    <property type="match status" value="1"/>
</dbReference>
<dbReference type="Gene3D" id="3.40.50.1000">
    <property type="entry name" value="HAD superfamily/HAD-like"/>
    <property type="match status" value="1"/>
</dbReference>
<reference evidence="1 2" key="1">
    <citation type="submission" date="2015-06" db="EMBL/GenBank/DDBJ databases">
        <title>Draft genome of the moderately acidophilic sulfate reducer Candidatus Desulfosporosinus acididurans strain M1.</title>
        <authorList>
            <person name="Poehlein A."/>
            <person name="Petzsch P."/>
            <person name="Johnson B.D."/>
            <person name="Schloemann M."/>
            <person name="Daniel R."/>
            <person name="Muehling M."/>
        </authorList>
    </citation>
    <scope>NUCLEOTIDE SEQUENCE [LARGE SCALE GENOMIC DNA]</scope>
    <source>
        <strain evidence="1 2">M1</strain>
    </source>
</reference>
<keyword evidence="1" id="KW-0378">Hydrolase</keyword>
<dbReference type="InterPro" id="IPR006439">
    <property type="entry name" value="HAD-SF_hydro_IA"/>
</dbReference>
<dbReference type="GO" id="GO:0005829">
    <property type="term" value="C:cytosol"/>
    <property type="evidence" value="ECO:0007669"/>
    <property type="project" value="TreeGrafter"/>
</dbReference>
<keyword evidence="2" id="KW-1185">Reference proteome</keyword>
<dbReference type="InterPro" id="IPR050155">
    <property type="entry name" value="HAD-like_hydrolase_sf"/>
</dbReference>
<dbReference type="Pfam" id="PF13419">
    <property type="entry name" value="HAD_2"/>
    <property type="match status" value="1"/>
</dbReference>
<dbReference type="EMBL" id="LDZY01000001">
    <property type="protein sequence ID" value="KLU67609.1"/>
    <property type="molecule type" value="Genomic_DNA"/>
</dbReference>
<dbReference type="STRING" id="476652.DEAC_c00030"/>
<dbReference type="AlphaFoldDB" id="A0A0J1FW12"/>
<dbReference type="PATRIC" id="fig|476652.3.peg.3"/>
<protein>
    <submittedName>
        <fullName evidence="1">Pyrophosphatase PpaX</fullName>
        <ecNumber evidence="1">3.6.1.1</ecNumber>
    </submittedName>
</protein>
<proteinExistence type="predicted"/>
<dbReference type="EC" id="3.6.1.1" evidence="1"/>
<dbReference type="SUPFAM" id="SSF56784">
    <property type="entry name" value="HAD-like"/>
    <property type="match status" value="1"/>
</dbReference>
<evidence type="ECO:0000313" key="2">
    <source>
        <dbReference type="Proteomes" id="UP000036356"/>
    </source>
</evidence>
<evidence type="ECO:0000313" key="1">
    <source>
        <dbReference type="EMBL" id="KLU67609.1"/>
    </source>
</evidence>
<dbReference type="InterPro" id="IPR023214">
    <property type="entry name" value="HAD_sf"/>
</dbReference>
<dbReference type="NCBIfam" id="TIGR01549">
    <property type="entry name" value="HAD-SF-IA-v1"/>
    <property type="match status" value="1"/>
</dbReference>
<dbReference type="RefSeq" id="WP_047808007.1">
    <property type="nucleotide sequence ID" value="NZ_LDZY01000001.1"/>
</dbReference>
<name>A0A0J1FW12_9FIRM</name>
<comment type="caution">
    <text evidence="1">The sequence shown here is derived from an EMBL/GenBank/DDBJ whole genome shotgun (WGS) entry which is preliminary data.</text>
</comment>
<dbReference type="InterPro" id="IPR023198">
    <property type="entry name" value="PGP-like_dom2"/>
</dbReference>
<accession>A0A0J1FW12</accession>
<dbReference type="PANTHER" id="PTHR43434:SF13">
    <property type="entry name" value="PHOSPHOGLYCOLATE PHOSPHATASE"/>
    <property type="match status" value="1"/>
</dbReference>
<sequence length="207" mass="24035">MVKLLMFDFDGTLVDSQNISVNIYNQLADKYHVRKIKSFDSIKRLPLHERFRTLNFPIYKLPLFAADFAKQYKHSLESIALVTGMREILIELKKKGYELAIVSSNSESNIRDFLGKKQLNVFETIINSHNILGKDKVIKKLLISKKLEPSEVIYVGDEIRDVSSCKKLDIKIIWANWGYDLLEMLQGEQPDYIAYFPEDILSIMDLQ</sequence>
<dbReference type="SFLD" id="SFLDS00003">
    <property type="entry name" value="Haloacid_Dehalogenase"/>
    <property type="match status" value="1"/>
</dbReference>
<organism evidence="1 2">
    <name type="scientific">Desulfosporosinus acididurans</name>
    <dbReference type="NCBI Taxonomy" id="476652"/>
    <lineage>
        <taxon>Bacteria</taxon>
        <taxon>Bacillati</taxon>
        <taxon>Bacillota</taxon>
        <taxon>Clostridia</taxon>
        <taxon>Eubacteriales</taxon>
        <taxon>Desulfitobacteriaceae</taxon>
        <taxon>Desulfosporosinus</taxon>
    </lineage>
</organism>
<dbReference type="InterPro" id="IPR041492">
    <property type="entry name" value="HAD_2"/>
</dbReference>
<dbReference type="PANTHER" id="PTHR43434">
    <property type="entry name" value="PHOSPHOGLYCOLATE PHOSPHATASE"/>
    <property type="match status" value="1"/>
</dbReference>
<gene>
    <name evidence="1" type="primary">ppaX_1</name>
    <name evidence="1" type="ORF">DEAC_c00030</name>
</gene>
<dbReference type="GO" id="GO:0008967">
    <property type="term" value="F:phosphoglycolate phosphatase activity"/>
    <property type="evidence" value="ECO:0007669"/>
    <property type="project" value="TreeGrafter"/>
</dbReference>
<dbReference type="Proteomes" id="UP000036356">
    <property type="component" value="Unassembled WGS sequence"/>
</dbReference>
<dbReference type="GO" id="GO:0004427">
    <property type="term" value="F:inorganic diphosphate phosphatase activity"/>
    <property type="evidence" value="ECO:0007669"/>
    <property type="project" value="UniProtKB-EC"/>
</dbReference>
<dbReference type="InterPro" id="IPR036412">
    <property type="entry name" value="HAD-like_sf"/>
</dbReference>